<name>A0ABR2XHV0_9PEZI</name>
<sequence length="280" mass="30961">MASVIPDTVETAPIAAGPEDARKAQKASVVLIPWDPDSPEHVERMKQQRIACGWKLEAVDGWRQLQRDGKIGLHWVVLTPSHPDTASRLQRHAEAYPNEATPLQDSCRLVLSRPRAPDDARLAHFLPIGHISWTADPELRASASDGVYSVMSFYISDALQKSGLGAAALSSCERMAATEYGAKKITLGTISNEECTPDNPRRIAMGKTKISKVKSTRGFLKMPRDRTANVSKKPTVQDWYTGRGYKMYLRQPDAWFETDPTGKSWGVVCALMEKELASSL</sequence>
<dbReference type="InterPro" id="IPR000182">
    <property type="entry name" value="GNAT_dom"/>
</dbReference>
<dbReference type="Pfam" id="PF00583">
    <property type="entry name" value="Acetyltransf_1"/>
    <property type="match status" value="1"/>
</dbReference>
<reference evidence="2 3" key="1">
    <citation type="submission" date="2024-02" db="EMBL/GenBank/DDBJ databases">
        <title>First draft genome assembly of two strains of Seiridium cardinale.</title>
        <authorList>
            <person name="Emiliani G."/>
            <person name="Scali E."/>
        </authorList>
    </citation>
    <scope>NUCLEOTIDE SEQUENCE [LARGE SCALE GENOMIC DNA]</scope>
    <source>
        <strain evidence="2 3">BM-138-000479</strain>
    </source>
</reference>
<organism evidence="2 3">
    <name type="scientific">Seiridium cardinale</name>
    <dbReference type="NCBI Taxonomy" id="138064"/>
    <lineage>
        <taxon>Eukaryota</taxon>
        <taxon>Fungi</taxon>
        <taxon>Dikarya</taxon>
        <taxon>Ascomycota</taxon>
        <taxon>Pezizomycotina</taxon>
        <taxon>Sordariomycetes</taxon>
        <taxon>Xylariomycetidae</taxon>
        <taxon>Amphisphaeriales</taxon>
        <taxon>Sporocadaceae</taxon>
        <taxon>Seiridium</taxon>
    </lineage>
</organism>
<dbReference type="InterPro" id="IPR016181">
    <property type="entry name" value="Acyl_CoA_acyltransferase"/>
</dbReference>
<comment type="caution">
    <text evidence="2">The sequence shown here is derived from an EMBL/GenBank/DDBJ whole genome shotgun (WGS) entry which is preliminary data.</text>
</comment>
<accession>A0ABR2XHV0</accession>
<keyword evidence="3" id="KW-1185">Reference proteome</keyword>
<dbReference type="Gene3D" id="3.40.630.30">
    <property type="match status" value="1"/>
</dbReference>
<feature type="domain" description="N-acetyltransferase" evidence="1">
    <location>
        <begin position="121"/>
        <end position="194"/>
    </location>
</feature>
<evidence type="ECO:0000313" key="3">
    <source>
        <dbReference type="Proteomes" id="UP001465668"/>
    </source>
</evidence>
<evidence type="ECO:0000313" key="2">
    <source>
        <dbReference type="EMBL" id="KAK9773245.1"/>
    </source>
</evidence>
<dbReference type="SUPFAM" id="SSF55729">
    <property type="entry name" value="Acyl-CoA N-acyltransferases (Nat)"/>
    <property type="match status" value="1"/>
</dbReference>
<protein>
    <recommendedName>
        <fullName evidence="1">N-acetyltransferase domain-containing protein</fullName>
    </recommendedName>
</protein>
<dbReference type="EMBL" id="JARVKM010000053">
    <property type="protein sequence ID" value="KAK9773245.1"/>
    <property type="molecule type" value="Genomic_DNA"/>
</dbReference>
<proteinExistence type="predicted"/>
<evidence type="ECO:0000259" key="1">
    <source>
        <dbReference type="Pfam" id="PF00583"/>
    </source>
</evidence>
<dbReference type="Proteomes" id="UP001465668">
    <property type="component" value="Unassembled WGS sequence"/>
</dbReference>
<gene>
    <name evidence="2" type="ORF">SCAR479_10162</name>
</gene>